<feature type="compositionally biased region" description="Acidic residues" evidence="8">
    <location>
        <begin position="868"/>
        <end position="893"/>
    </location>
</feature>
<dbReference type="PANTHER" id="PTHR24406">
    <property type="entry name" value="TRANSCRIPTIONAL REPRESSOR CTCFL-RELATED"/>
    <property type="match status" value="1"/>
</dbReference>
<evidence type="ECO:0000313" key="10">
    <source>
        <dbReference type="Proteomes" id="UP000095287"/>
    </source>
</evidence>
<evidence type="ECO:0000256" key="4">
    <source>
        <dbReference type="ARBA" id="ARBA00022771"/>
    </source>
</evidence>
<dbReference type="AlphaFoldDB" id="A0A1I8AWS7"/>
<dbReference type="InterPro" id="IPR013087">
    <property type="entry name" value="Znf_C2H2_type"/>
</dbReference>
<evidence type="ECO:0000259" key="9">
    <source>
        <dbReference type="PROSITE" id="PS50157"/>
    </source>
</evidence>
<feature type="compositionally biased region" description="Basic and acidic residues" evidence="8">
    <location>
        <begin position="894"/>
        <end position="903"/>
    </location>
</feature>
<feature type="region of interest" description="Disordered" evidence="8">
    <location>
        <begin position="223"/>
        <end position="245"/>
    </location>
</feature>
<feature type="domain" description="C2H2-type" evidence="9">
    <location>
        <begin position="731"/>
        <end position="759"/>
    </location>
</feature>
<evidence type="ECO:0000256" key="7">
    <source>
        <dbReference type="PROSITE-ProRule" id="PRU00042"/>
    </source>
</evidence>
<dbReference type="SMART" id="SM00355">
    <property type="entry name" value="ZnF_C2H2"/>
    <property type="match status" value="7"/>
</dbReference>
<dbReference type="InterPro" id="IPR050888">
    <property type="entry name" value="ZnF_C2H2-type_TF"/>
</dbReference>
<keyword evidence="10" id="KW-1185">Reference proteome</keyword>
<keyword evidence="2" id="KW-0479">Metal-binding</keyword>
<feature type="region of interest" description="Disordered" evidence="8">
    <location>
        <begin position="573"/>
        <end position="662"/>
    </location>
</feature>
<accession>A0A1I8AWS7</accession>
<keyword evidence="4 7" id="KW-0863">Zinc-finger</keyword>
<evidence type="ECO:0000313" key="11">
    <source>
        <dbReference type="WBParaSite" id="L893_g9752.t1"/>
    </source>
</evidence>
<keyword evidence="3" id="KW-0677">Repeat</keyword>
<name>A0A1I8AWS7_9BILA</name>
<evidence type="ECO:0000256" key="8">
    <source>
        <dbReference type="SAM" id="MobiDB-lite"/>
    </source>
</evidence>
<feature type="compositionally biased region" description="Low complexity" evidence="8">
    <location>
        <begin position="904"/>
        <end position="913"/>
    </location>
</feature>
<protein>
    <submittedName>
        <fullName evidence="11">C2H2-type domain-containing protein</fullName>
    </submittedName>
</protein>
<comment type="subcellular location">
    <subcellularLocation>
        <location evidence="1">Nucleus</location>
    </subcellularLocation>
</comment>
<evidence type="ECO:0000256" key="5">
    <source>
        <dbReference type="ARBA" id="ARBA00022833"/>
    </source>
</evidence>
<proteinExistence type="predicted"/>
<dbReference type="GO" id="GO:0008270">
    <property type="term" value="F:zinc ion binding"/>
    <property type="evidence" value="ECO:0007669"/>
    <property type="project" value="UniProtKB-KW"/>
</dbReference>
<sequence length="922" mass="103394">MLRGDANRLPRQFGFAAGSSSSSDHLSSELLGANGDTLSGFWPSDTDGLGSSAGPFTPSHFSQDIDLTFPLVAPPMGHQFIPLRCTECGLPKGGCEDLEIHIKTEHLNWLPFVCPVCNSERASDSQMREHLHSAHRKGNSNRYIYLDNPKAKHTLQVLLDRSLYGYVKTLLREQSGTSNISSFASGNDLLQGDSSRKRFPQLNGINGFDKDMSIQMTDDLGDGESNVTEGHGGMEPGLGNEEELDDETNLQLNTIFGAAAKVPKPEFDYDGTSGIDLHGDTSSDLLGNVAALFSSSEKTTPVARSTFQQAPRRRGTNKINPKTNTAKKRVLGLCSRCQKPVTAGARQMHMYFHLSKDSNTYRFRCKFSGCTVQHYRKDQMENHMVKVHGRIEPNLIEDRTSELFELCQKLSMETLGTTGNAPGPTAAEAQAIYDQQQAEDYQDERRVAKRKAPSFEASTSKPPKTSFVEVDPSKLSDDQMIECKLCKKSLLNRIRGFHILWHMAKDLGINRYACRHCSFGHDRSQSVQRHGKLEHGDENCVEDTINYHHREIKQMSQKCFGIDALFTNDARRPKKFPMREDPLGDLEPLDDADSVATSEQVESEPKEEEDEDEDEEIIVDQERRVEPLKISTSGLKIKTADSPPKEKEASTSSSTKSKKPQLYRIFGRRKPASRTKRNHVAKLRELSVKLGGSLYFKRKMNEVAHCELCGKLPNRMSEHATIEHMDGFDLYLCPRCGVGHNSREFLSRHIRDAHESTQTPIDNRFKWAQEVKEFIRKCYPSFFVDTPLPSIAEIKKLKNELGLDEILIGDESDEGDGEGENEEEVEVDDDDDEEEEDAEDGDQEETLSEHPSEHLSEHPSAHEKKQEEEEEVEDEEIDIEGEDDPLPEEPVEEGSDRGEERDSSSSSSSSSSGESREEESEG</sequence>
<feature type="compositionally biased region" description="Acidic residues" evidence="8">
    <location>
        <begin position="583"/>
        <end position="593"/>
    </location>
</feature>
<evidence type="ECO:0000256" key="6">
    <source>
        <dbReference type="ARBA" id="ARBA00023242"/>
    </source>
</evidence>
<feature type="compositionally biased region" description="Acidic residues" evidence="8">
    <location>
        <begin position="601"/>
        <end position="619"/>
    </location>
</feature>
<dbReference type="GO" id="GO:0005634">
    <property type="term" value="C:nucleus"/>
    <property type="evidence" value="ECO:0007669"/>
    <property type="project" value="UniProtKB-SubCell"/>
</dbReference>
<dbReference type="PROSITE" id="PS50157">
    <property type="entry name" value="ZINC_FINGER_C2H2_2"/>
    <property type="match status" value="1"/>
</dbReference>
<feature type="compositionally biased region" description="Acidic residues" evidence="8">
    <location>
        <begin position="807"/>
        <end position="846"/>
    </location>
</feature>
<reference evidence="11" key="1">
    <citation type="submission" date="2016-11" db="UniProtKB">
        <authorList>
            <consortium name="WormBaseParasite"/>
        </authorList>
    </citation>
    <scope>IDENTIFICATION</scope>
</reference>
<evidence type="ECO:0000256" key="1">
    <source>
        <dbReference type="ARBA" id="ARBA00004123"/>
    </source>
</evidence>
<dbReference type="Proteomes" id="UP000095287">
    <property type="component" value="Unplaced"/>
</dbReference>
<feature type="compositionally biased region" description="Basic and acidic residues" evidence="8">
    <location>
        <begin position="847"/>
        <end position="867"/>
    </location>
</feature>
<keyword evidence="5" id="KW-0862">Zinc</keyword>
<dbReference type="Gene3D" id="3.30.160.60">
    <property type="entry name" value="Classic Zinc Finger"/>
    <property type="match status" value="1"/>
</dbReference>
<keyword evidence="6" id="KW-0539">Nucleus</keyword>
<evidence type="ECO:0000256" key="3">
    <source>
        <dbReference type="ARBA" id="ARBA00022737"/>
    </source>
</evidence>
<feature type="region of interest" description="Disordered" evidence="8">
    <location>
        <begin position="806"/>
        <end position="922"/>
    </location>
</feature>
<organism evidence="10 11">
    <name type="scientific">Steinernema glaseri</name>
    <dbReference type="NCBI Taxonomy" id="37863"/>
    <lineage>
        <taxon>Eukaryota</taxon>
        <taxon>Metazoa</taxon>
        <taxon>Ecdysozoa</taxon>
        <taxon>Nematoda</taxon>
        <taxon>Chromadorea</taxon>
        <taxon>Rhabditida</taxon>
        <taxon>Tylenchina</taxon>
        <taxon>Panagrolaimomorpha</taxon>
        <taxon>Strongyloidoidea</taxon>
        <taxon>Steinernematidae</taxon>
        <taxon>Steinernema</taxon>
    </lineage>
</organism>
<evidence type="ECO:0000256" key="2">
    <source>
        <dbReference type="ARBA" id="ARBA00022723"/>
    </source>
</evidence>
<dbReference type="WBParaSite" id="L893_g9752.t1">
    <property type="protein sequence ID" value="L893_g9752.t1"/>
    <property type="gene ID" value="L893_g9752"/>
</dbReference>
<feature type="region of interest" description="Disordered" evidence="8">
    <location>
        <begin position="438"/>
        <end position="470"/>
    </location>
</feature>